<gene>
    <name evidence="5" type="ORF">N5C70_02270</name>
</gene>
<comment type="similarity">
    <text evidence="1">Belongs to the type-I restriction system S methylase family.</text>
</comment>
<dbReference type="CDD" id="cd17261">
    <property type="entry name" value="RMtype1_S_EcoKI-TRD2-CR2_like"/>
    <property type="match status" value="1"/>
</dbReference>
<dbReference type="Pfam" id="PF01420">
    <property type="entry name" value="Methylase_S"/>
    <property type="match status" value="1"/>
</dbReference>
<protein>
    <submittedName>
        <fullName evidence="5">Restriction endonuclease subunit S</fullName>
        <ecNumber evidence="5">3.1.21.-</ecNumber>
    </submittedName>
</protein>
<dbReference type="InterPro" id="IPR000055">
    <property type="entry name" value="Restrct_endonuc_typeI_TRD"/>
</dbReference>
<keyword evidence="5" id="KW-0378">Hydrolase</keyword>
<feature type="domain" description="Type I restriction modification DNA specificity" evidence="4">
    <location>
        <begin position="226"/>
        <end position="403"/>
    </location>
</feature>
<keyword evidence="5" id="KW-0540">Nuclease</keyword>
<evidence type="ECO:0000313" key="6">
    <source>
        <dbReference type="Proteomes" id="UP001160152"/>
    </source>
</evidence>
<dbReference type="EMBL" id="JAOCBV010000001">
    <property type="protein sequence ID" value="MDH0755583.1"/>
    <property type="molecule type" value="Genomic_DNA"/>
</dbReference>
<evidence type="ECO:0000313" key="5">
    <source>
        <dbReference type="EMBL" id="MDH0755583.1"/>
    </source>
</evidence>
<evidence type="ECO:0000256" key="2">
    <source>
        <dbReference type="ARBA" id="ARBA00022747"/>
    </source>
</evidence>
<evidence type="ECO:0000259" key="4">
    <source>
        <dbReference type="Pfam" id="PF01420"/>
    </source>
</evidence>
<keyword evidence="5" id="KW-0255">Endonuclease</keyword>
<keyword evidence="3" id="KW-0238">DNA-binding</keyword>
<name>A0ABD4YAA3_9PSED</name>
<accession>A0ABD4YAA3</accession>
<evidence type="ECO:0000256" key="1">
    <source>
        <dbReference type="ARBA" id="ARBA00010923"/>
    </source>
</evidence>
<organism evidence="5 6">
    <name type="scientific">Pseudomonas juntendi</name>
    <dbReference type="NCBI Taxonomy" id="2666183"/>
    <lineage>
        <taxon>Bacteria</taxon>
        <taxon>Pseudomonadati</taxon>
        <taxon>Pseudomonadota</taxon>
        <taxon>Gammaproteobacteria</taxon>
        <taxon>Pseudomonadales</taxon>
        <taxon>Pseudomonadaceae</taxon>
        <taxon>Pseudomonas</taxon>
    </lineage>
</organism>
<dbReference type="InterPro" id="IPR044946">
    <property type="entry name" value="Restrct_endonuc_typeI_TRD_sf"/>
</dbReference>
<dbReference type="GO" id="GO:0004519">
    <property type="term" value="F:endonuclease activity"/>
    <property type="evidence" value="ECO:0007669"/>
    <property type="project" value="UniProtKB-KW"/>
</dbReference>
<dbReference type="GO" id="GO:0003677">
    <property type="term" value="F:DNA binding"/>
    <property type="evidence" value="ECO:0007669"/>
    <property type="project" value="UniProtKB-KW"/>
</dbReference>
<dbReference type="Gene3D" id="3.90.220.20">
    <property type="entry name" value="DNA methylase specificity domains"/>
    <property type="match status" value="2"/>
</dbReference>
<evidence type="ECO:0000256" key="3">
    <source>
        <dbReference type="ARBA" id="ARBA00023125"/>
    </source>
</evidence>
<dbReference type="InterPro" id="IPR051212">
    <property type="entry name" value="Type-I_RE_S_subunit"/>
</dbReference>
<proteinExistence type="inferred from homology"/>
<dbReference type="Proteomes" id="UP001160152">
    <property type="component" value="Unassembled WGS sequence"/>
</dbReference>
<dbReference type="EC" id="3.1.21.-" evidence="5"/>
<dbReference type="GO" id="GO:0016787">
    <property type="term" value="F:hydrolase activity"/>
    <property type="evidence" value="ECO:0007669"/>
    <property type="project" value="UniProtKB-KW"/>
</dbReference>
<dbReference type="SUPFAM" id="SSF116734">
    <property type="entry name" value="DNA methylase specificity domain"/>
    <property type="match status" value="2"/>
</dbReference>
<dbReference type="PANTHER" id="PTHR43140:SF1">
    <property type="entry name" value="TYPE I RESTRICTION ENZYME ECOKI SPECIFICITY SUBUNIT"/>
    <property type="match status" value="1"/>
</dbReference>
<dbReference type="PANTHER" id="PTHR43140">
    <property type="entry name" value="TYPE-1 RESTRICTION ENZYME ECOKI SPECIFICITY PROTEIN"/>
    <property type="match status" value="1"/>
</dbReference>
<comment type="caution">
    <text evidence="5">The sequence shown here is derived from an EMBL/GenBank/DDBJ whole genome shotgun (WGS) entry which is preliminary data.</text>
</comment>
<dbReference type="AlphaFoldDB" id="A0ABD4YAA3"/>
<dbReference type="GO" id="GO:0009307">
    <property type="term" value="P:DNA restriction-modification system"/>
    <property type="evidence" value="ECO:0007669"/>
    <property type="project" value="UniProtKB-KW"/>
</dbReference>
<keyword evidence="2" id="KW-0680">Restriction system</keyword>
<reference evidence="5 6" key="1">
    <citation type="submission" date="2022-09" db="EMBL/GenBank/DDBJ databases">
        <title>Intensive care unit water sources are persistently colonized with multi-drug resistant bacteria and are the site of extensive horizontal gene transfer of antibiotic resistance genes.</title>
        <authorList>
            <person name="Diorio-Toth L."/>
        </authorList>
    </citation>
    <scope>NUCLEOTIDE SEQUENCE [LARGE SCALE GENOMIC DNA]</scope>
    <source>
        <strain evidence="5 6">GD03901</strain>
    </source>
</reference>
<dbReference type="RefSeq" id="WP_280070373.1">
    <property type="nucleotide sequence ID" value="NZ_JAOCBV010000001.1"/>
</dbReference>
<sequence length="464" mass="51797">MNELPSNWADCLLEDLLGQLDNGKALQQGWSPQCDSVPAAEGEWGVLKTTAIQDGYFLETENKSLPSSLSPKPELEVKAGDLLMTCAGPRSRCGVICHVEKTRKKLIFSGKIYRFRPNERFVKTKFLTHLLRTPELKEKIDGIKTGISESGMNMTRDRFFSLPVRLAPFNEQTRIAAKLDVLLAQAHTLKGRIDGIPMLLDRLRQSVLAAAVSGRLTDEWRNGAMAKWETCTLADVIDGKPRNGYSPKSVEYETSTKTLSLSATTSGVFKGEHFKFIDETISRDSHLWLRPGDILIQRANTIEYVGVSAIYDDKPMSYIYPDLMMKCRAREGVLTEYLHICLSSRAVRKHFRDNATGTAGNMPKINQQTVMSAPVLLAPLSEQTEIVRRVEKLFAFADQLETRVKVAQARINHLTQSILAKAFRGELVPQDPNDEPASVLLERIKAQRAAAPKAKRGRQAANSN</sequence>